<keyword evidence="1" id="KW-0808">Transferase</keyword>
<evidence type="ECO:0000259" key="2">
    <source>
        <dbReference type="Pfam" id="PF13581"/>
    </source>
</evidence>
<proteinExistence type="predicted"/>
<keyword evidence="4" id="KW-1185">Reference proteome</keyword>
<name>A0ABN3K4R1_9ACTN</name>
<gene>
    <name evidence="3" type="ORF">GCM10010191_74900</name>
</gene>
<dbReference type="PANTHER" id="PTHR35526:SF3">
    <property type="entry name" value="ANTI-SIGMA-F FACTOR RSBW"/>
    <property type="match status" value="1"/>
</dbReference>
<dbReference type="SUPFAM" id="SSF55874">
    <property type="entry name" value="ATPase domain of HSP90 chaperone/DNA topoisomerase II/histidine kinase"/>
    <property type="match status" value="1"/>
</dbReference>
<evidence type="ECO:0000313" key="3">
    <source>
        <dbReference type="EMBL" id="GAA2446807.1"/>
    </source>
</evidence>
<evidence type="ECO:0000256" key="1">
    <source>
        <dbReference type="ARBA" id="ARBA00022527"/>
    </source>
</evidence>
<dbReference type="InterPro" id="IPR050267">
    <property type="entry name" value="Anti-sigma-factor_SerPK"/>
</dbReference>
<dbReference type="Proteomes" id="UP001501231">
    <property type="component" value="Unassembled WGS sequence"/>
</dbReference>
<organism evidence="3 4">
    <name type="scientific">Actinomadura vinacea</name>
    <dbReference type="NCBI Taxonomy" id="115336"/>
    <lineage>
        <taxon>Bacteria</taxon>
        <taxon>Bacillati</taxon>
        <taxon>Actinomycetota</taxon>
        <taxon>Actinomycetes</taxon>
        <taxon>Streptosporangiales</taxon>
        <taxon>Thermomonosporaceae</taxon>
        <taxon>Actinomadura</taxon>
    </lineage>
</organism>
<dbReference type="EMBL" id="BAAARW010000031">
    <property type="protein sequence ID" value="GAA2446807.1"/>
    <property type="molecule type" value="Genomic_DNA"/>
</dbReference>
<accession>A0ABN3K4R1</accession>
<keyword evidence="1" id="KW-0418">Kinase</keyword>
<dbReference type="RefSeq" id="WP_344595593.1">
    <property type="nucleotide sequence ID" value="NZ_BAAARW010000031.1"/>
</dbReference>
<evidence type="ECO:0000313" key="4">
    <source>
        <dbReference type="Proteomes" id="UP001501231"/>
    </source>
</evidence>
<dbReference type="InterPro" id="IPR036890">
    <property type="entry name" value="HATPase_C_sf"/>
</dbReference>
<comment type="caution">
    <text evidence="3">The sequence shown here is derived from an EMBL/GenBank/DDBJ whole genome shotgun (WGS) entry which is preliminary data.</text>
</comment>
<keyword evidence="1" id="KW-0723">Serine/threonine-protein kinase</keyword>
<reference evidence="4" key="1">
    <citation type="journal article" date="2019" name="Int. J. Syst. Evol. Microbiol.">
        <title>The Global Catalogue of Microorganisms (GCM) 10K type strain sequencing project: providing services to taxonomists for standard genome sequencing and annotation.</title>
        <authorList>
            <consortium name="The Broad Institute Genomics Platform"/>
            <consortium name="The Broad Institute Genome Sequencing Center for Infectious Disease"/>
            <person name="Wu L."/>
            <person name="Ma J."/>
        </authorList>
    </citation>
    <scope>NUCLEOTIDE SEQUENCE [LARGE SCALE GENOMIC DNA]</scope>
    <source>
        <strain evidence="4">JCM 3325</strain>
    </source>
</reference>
<dbReference type="InterPro" id="IPR003594">
    <property type="entry name" value="HATPase_dom"/>
</dbReference>
<protein>
    <recommendedName>
        <fullName evidence="2">Histidine kinase/HSP90-like ATPase domain-containing protein</fullName>
    </recommendedName>
</protein>
<feature type="domain" description="Histidine kinase/HSP90-like ATPase" evidence="2">
    <location>
        <begin position="22"/>
        <end position="134"/>
    </location>
</feature>
<dbReference type="PANTHER" id="PTHR35526">
    <property type="entry name" value="ANTI-SIGMA-F FACTOR RSBW-RELATED"/>
    <property type="match status" value="1"/>
</dbReference>
<dbReference type="Pfam" id="PF13581">
    <property type="entry name" value="HATPase_c_2"/>
    <property type="match status" value="1"/>
</dbReference>
<dbReference type="Gene3D" id="3.30.565.10">
    <property type="entry name" value="Histidine kinase-like ATPase, C-terminal domain"/>
    <property type="match status" value="1"/>
</dbReference>
<sequence>MRAAVFDAGLEICSSNAAAGFARSYVRAELCRLGLASAIEDAILVATELVTNAVNASPPESSIRLSLGWHSRGLVFAVWDGNTTLPVRRDIAPLTPEAVDRLPDEPGGWGLGLVEALAREAWTEPADPGKWVCASLNI</sequence>
<dbReference type="CDD" id="cd16936">
    <property type="entry name" value="HATPase_RsbW-like"/>
    <property type="match status" value="1"/>
</dbReference>